<gene>
    <name evidence="1" type="ORF">CLUMA_CG012396</name>
</gene>
<evidence type="ECO:0000313" key="2">
    <source>
        <dbReference type="Proteomes" id="UP000183832"/>
    </source>
</evidence>
<keyword evidence="2" id="KW-1185">Reference proteome</keyword>
<name>A0A1J1IIJ7_9DIPT</name>
<dbReference type="AlphaFoldDB" id="A0A1J1IIJ7"/>
<accession>A0A1J1IIJ7</accession>
<proteinExistence type="predicted"/>
<reference evidence="1 2" key="1">
    <citation type="submission" date="2015-04" db="EMBL/GenBank/DDBJ databases">
        <authorList>
            <person name="Syromyatnikov M.Y."/>
            <person name="Popov V.N."/>
        </authorList>
    </citation>
    <scope>NUCLEOTIDE SEQUENCE [LARGE SCALE GENOMIC DNA]</scope>
</reference>
<organism evidence="1 2">
    <name type="scientific">Clunio marinus</name>
    <dbReference type="NCBI Taxonomy" id="568069"/>
    <lineage>
        <taxon>Eukaryota</taxon>
        <taxon>Metazoa</taxon>
        <taxon>Ecdysozoa</taxon>
        <taxon>Arthropoda</taxon>
        <taxon>Hexapoda</taxon>
        <taxon>Insecta</taxon>
        <taxon>Pterygota</taxon>
        <taxon>Neoptera</taxon>
        <taxon>Endopterygota</taxon>
        <taxon>Diptera</taxon>
        <taxon>Nematocera</taxon>
        <taxon>Chironomoidea</taxon>
        <taxon>Chironomidae</taxon>
        <taxon>Clunio</taxon>
    </lineage>
</organism>
<dbReference type="Proteomes" id="UP000183832">
    <property type="component" value="Unassembled WGS sequence"/>
</dbReference>
<protein>
    <submittedName>
        <fullName evidence="1">CLUMA_CG012396, isoform A</fullName>
    </submittedName>
</protein>
<sequence>MKVTNSTSSRLKRVPFSLINRTAALASRRRSLTRLSFLIQHFLTYFRNYFILRHSQIPTEDELNGTMMKKGKKTQEKLLIINRKHGEFVRLIVINALMV</sequence>
<dbReference type="EMBL" id="CVRI01000048">
    <property type="protein sequence ID" value="CRK98894.1"/>
    <property type="molecule type" value="Genomic_DNA"/>
</dbReference>
<evidence type="ECO:0000313" key="1">
    <source>
        <dbReference type="EMBL" id="CRK98894.1"/>
    </source>
</evidence>